<gene>
    <name evidence="5" type="ORF">EDD40_7184</name>
</gene>
<dbReference type="RefSeq" id="WP_123746800.1">
    <property type="nucleotide sequence ID" value="NZ_RJKM01000001.1"/>
</dbReference>
<dbReference type="AlphaFoldDB" id="A0A3N1HGZ7"/>
<dbReference type="InterPro" id="IPR036724">
    <property type="entry name" value="Cobalamin-bd_sf"/>
</dbReference>
<dbReference type="InterPro" id="IPR003759">
    <property type="entry name" value="Cbl-bd_cap"/>
</dbReference>
<dbReference type="GO" id="GO:0050667">
    <property type="term" value="P:homocysteine metabolic process"/>
    <property type="evidence" value="ECO:0007669"/>
    <property type="project" value="TreeGrafter"/>
</dbReference>
<feature type="domain" description="B12-binding" evidence="4">
    <location>
        <begin position="130"/>
        <end position="256"/>
    </location>
</feature>
<keyword evidence="1" id="KW-0479">Metal-binding</keyword>
<dbReference type="Gene3D" id="1.10.1240.10">
    <property type="entry name" value="Methionine synthase domain"/>
    <property type="match status" value="1"/>
</dbReference>
<keyword evidence="6" id="KW-1185">Reference proteome</keyword>
<dbReference type="GO" id="GO:0046653">
    <property type="term" value="P:tetrahydrofolate metabolic process"/>
    <property type="evidence" value="ECO:0007669"/>
    <property type="project" value="TreeGrafter"/>
</dbReference>
<dbReference type="Gene3D" id="3.40.50.280">
    <property type="entry name" value="Cobalamin-binding domain"/>
    <property type="match status" value="1"/>
</dbReference>
<dbReference type="Pfam" id="PF02310">
    <property type="entry name" value="B12-binding"/>
    <property type="match status" value="1"/>
</dbReference>
<organism evidence="5 6">
    <name type="scientific">Saccharothrix texasensis</name>
    <dbReference type="NCBI Taxonomy" id="103734"/>
    <lineage>
        <taxon>Bacteria</taxon>
        <taxon>Bacillati</taxon>
        <taxon>Actinomycetota</taxon>
        <taxon>Actinomycetes</taxon>
        <taxon>Pseudonocardiales</taxon>
        <taxon>Pseudonocardiaceae</taxon>
        <taxon>Saccharothrix</taxon>
    </lineage>
</organism>
<dbReference type="GO" id="GO:0046872">
    <property type="term" value="F:metal ion binding"/>
    <property type="evidence" value="ECO:0007669"/>
    <property type="project" value="UniProtKB-KW"/>
</dbReference>
<accession>A0A3N1HGZ7</accession>
<dbReference type="PANTHER" id="PTHR45833">
    <property type="entry name" value="METHIONINE SYNTHASE"/>
    <property type="match status" value="1"/>
</dbReference>
<dbReference type="Proteomes" id="UP000268727">
    <property type="component" value="Unassembled WGS sequence"/>
</dbReference>
<evidence type="ECO:0000256" key="2">
    <source>
        <dbReference type="ARBA" id="ARBA00023285"/>
    </source>
</evidence>
<dbReference type="OrthoDB" id="3782345at2"/>
<protein>
    <submittedName>
        <fullName evidence="5">Methanogenic corrinoid protein MtbC1</fullName>
    </submittedName>
</protein>
<dbReference type="GO" id="GO:0005829">
    <property type="term" value="C:cytosol"/>
    <property type="evidence" value="ECO:0007669"/>
    <property type="project" value="TreeGrafter"/>
</dbReference>
<comment type="caution">
    <text evidence="5">The sequence shown here is derived from an EMBL/GenBank/DDBJ whole genome shotgun (WGS) entry which is preliminary data.</text>
</comment>
<evidence type="ECO:0000313" key="5">
    <source>
        <dbReference type="EMBL" id="ROP41746.1"/>
    </source>
</evidence>
<feature type="compositionally biased region" description="Basic and acidic residues" evidence="3">
    <location>
        <begin position="20"/>
        <end position="30"/>
    </location>
</feature>
<evidence type="ECO:0000259" key="4">
    <source>
        <dbReference type="PROSITE" id="PS51332"/>
    </source>
</evidence>
<proteinExistence type="predicted"/>
<dbReference type="GO" id="GO:0031419">
    <property type="term" value="F:cobalamin binding"/>
    <property type="evidence" value="ECO:0007669"/>
    <property type="project" value="InterPro"/>
</dbReference>
<dbReference type="SUPFAM" id="SSF52242">
    <property type="entry name" value="Cobalamin (vitamin B12)-binding domain"/>
    <property type="match status" value="1"/>
</dbReference>
<reference evidence="5 6" key="1">
    <citation type="submission" date="2018-11" db="EMBL/GenBank/DDBJ databases">
        <title>Sequencing the genomes of 1000 actinobacteria strains.</title>
        <authorList>
            <person name="Klenk H.-P."/>
        </authorList>
    </citation>
    <scope>NUCLEOTIDE SEQUENCE [LARGE SCALE GENOMIC DNA]</scope>
    <source>
        <strain evidence="5 6">DSM 44231</strain>
    </source>
</reference>
<evidence type="ECO:0000256" key="3">
    <source>
        <dbReference type="SAM" id="MobiDB-lite"/>
    </source>
</evidence>
<dbReference type="InterPro" id="IPR036594">
    <property type="entry name" value="Meth_synthase_dom"/>
</dbReference>
<dbReference type="EMBL" id="RJKM01000001">
    <property type="protein sequence ID" value="ROP41746.1"/>
    <property type="molecule type" value="Genomic_DNA"/>
</dbReference>
<dbReference type="GO" id="GO:0008705">
    <property type="term" value="F:methionine synthase activity"/>
    <property type="evidence" value="ECO:0007669"/>
    <property type="project" value="TreeGrafter"/>
</dbReference>
<dbReference type="Pfam" id="PF02607">
    <property type="entry name" value="B12-binding_2"/>
    <property type="match status" value="1"/>
</dbReference>
<keyword evidence="2" id="KW-0170">Cobalt</keyword>
<dbReference type="InterPro" id="IPR050554">
    <property type="entry name" value="Met_Synthase/Corrinoid"/>
</dbReference>
<feature type="region of interest" description="Disordered" evidence="3">
    <location>
        <begin position="1"/>
        <end position="35"/>
    </location>
</feature>
<dbReference type="PANTHER" id="PTHR45833:SF1">
    <property type="entry name" value="METHIONINE SYNTHASE"/>
    <property type="match status" value="1"/>
</dbReference>
<evidence type="ECO:0000256" key="1">
    <source>
        <dbReference type="ARBA" id="ARBA00022723"/>
    </source>
</evidence>
<dbReference type="InterPro" id="IPR006158">
    <property type="entry name" value="Cobalamin-bd"/>
</dbReference>
<sequence>MTGPSGPAIPHARATTTSPDHADARPEGFRADLGTGDGAGGVVAATVERLWPALIAGDEYAATDVVLDALAAGMPAETVLLDVIGAAQARVGVEWAANRVTVAQEHAVTAINDRVVGVLSASLPRLRPHRARVAVACVDGEWHALPARLLAEVLRLRGFAVDYLGAQVPTPHLVAHLHRTGPDVVALSASLATRLPRTHAAITACQAAGVPVLAGGAAFGADGRHARRLGADAWAPHARAAADLLVADPPGHPRSASTTADHLPHLGDQEYTLVARGTVQLVKNVYTGLEQRFDAMRAYSDLQREHTADDLTHITEFLAAALYTDDAAVFTDFTAWTAHILTTRGVPGHLLPAALRLLADELRDFPRATAMLTVARRRLATPDAGASAS</sequence>
<dbReference type="PROSITE" id="PS51332">
    <property type="entry name" value="B12_BINDING"/>
    <property type="match status" value="1"/>
</dbReference>
<evidence type="ECO:0000313" key="6">
    <source>
        <dbReference type="Proteomes" id="UP000268727"/>
    </source>
</evidence>
<name>A0A3N1HGZ7_9PSEU</name>